<evidence type="ECO:0000313" key="2">
    <source>
        <dbReference type="EMBL" id="MPC84805.1"/>
    </source>
</evidence>
<protein>
    <submittedName>
        <fullName evidence="2">Uncharacterized protein</fullName>
    </submittedName>
</protein>
<evidence type="ECO:0000256" key="1">
    <source>
        <dbReference type="SAM" id="MobiDB-lite"/>
    </source>
</evidence>
<dbReference type="EMBL" id="VSRR010066473">
    <property type="protein sequence ID" value="MPC84805.1"/>
    <property type="molecule type" value="Genomic_DNA"/>
</dbReference>
<gene>
    <name evidence="2" type="ORF">E2C01_079555</name>
</gene>
<name>A0A5B7IQM2_PORTR</name>
<proteinExistence type="predicted"/>
<feature type="region of interest" description="Disordered" evidence="1">
    <location>
        <begin position="1"/>
        <end position="35"/>
    </location>
</feature>
<evidence type="ECO:0000313" key="3">
    <source>
        <dbReference type="Proteomes" id="UP000324222"/>
    </source>
</evidence>
<feature type="compositionally biased region" description="Polar residues" evidence="1">
    <location>
        <begin position="7"/>
        <end position="35"/>
    </location>
</feature>
<accession>A0A5B7IQM2</accession>
<dbReference type="AlphaFoldDB" id="A0A5B7IQM2"/>
<reference evidence="2 3" key="1">
    <citation type="submission" date="2019-05" db="EMBL/GenBank/DDBJ databases">
        <title>Another draft genome of Portunus trituberculatus and its Hox gene families provides insights of decapod evolution.</title>
        <authorList>
            <person name="Jeong J.-H."/>
            <person name="Song I."/>
            <person name="Kim S."/>
            <person name="Choi T."/>
            <person name="Kim D."/>
            <person name="Ryu S."/>
            <person name="Kim W."/>
        </authorList>
    </citation>
    <scope>NUCLEOTIDE SEQUENCE [LARGE SCALE GENOMIC DNA]</scope>
    <source>
        <tissue evidence="2">Muscle</tissue>
    </source>
</reference>
<organism evidence="2 3">
    <name type="scientific">Portunus trituberculatus</name>
    <name type="common">Swimming crab</name>
    <name type="synonym">Neptunus trituberculatus</name>
    <dbReference type="NCBI Taxonomy" id="210409"/>
    <lineage>
        <taxon>Eukaryota</taxon>
        <taxon>Metazoa</taxon>
        <taxon>Ecdysozoa</taxon>
        <taxon>Arthropoda</taxon>
        <taxon>Crustacea</taxon>
        <taxon>Multicrustacea</taxon>
        <taxon>Malacostraca</taxon>
        <taxon>Eumalacostraca</taxon>
        <taxon>Eucarida</taxon>
        <taxon>Decapoda</taxon>
        <taxon>Pleocyemata</taxon>
        <taxon>Brachyura</taxon>
        <taxon>Eubrachyura</taxon>
        <taxon>Portunoidea</taxon>
        <taxon>Portunidae</taxon>
        <taxon>Portuninae</taxon>
        <taxon>Portunus</taxon>
    </lineage>
</organism>
<comment type="caution">
    <text evidence="2">The sequence shown here is derived from an EMBL/GenBank/DDBJ whole genome shotgun (WGS) entry which is preliminary data.</text>
</comment>
<keyword evidence="3" id="KW-1185">Reference proteome</keyword>
<sequence length="63" mass="6746">MAHRPSLPSSPFHATSGTRRSHMSPPTGSPQHQFSAASTLVSGSSLDNITSVEVMRILPYILL</sequence>
<dbReference type="Proteomes" id="UP000324222">
    <property type="component" value="Unassembled WGS sequence"/>
</dbReference>